<gene>
    <name evidence="3" type="ORF">FSB_LOCUS25834</name>
</gene>
<feature type="region of interest" description="Disordered" evidence="1">
    <location>
        <begin position="200"/>
        <end position="239"/>
    </location>
</feature>
<evidence type="ECO:0000256" key="1">
    <source>
        <dbReference type="SAM" id="MobiDB-lite"/>
    </source>
</evidence>
<feature type="transmembrane region" description="Helical" evidence="2">
    <location>
        <begin position="278"/>
        <end position="301"/>
    </location>
</feature>
<feature type="transmembrane region" description="Helical" evidence="2">
    <location>
        <begin position="308"/>
        <end position="328"/>
    </location>
</feature>
<feature type="region of interest" description="Disordered" evidence="1">
    <location>
        <begin position="113"/>
        <end position="139"/>
    </location>
</feature>
<dbReference type="EMBL" id="OIVN01001813">
    <property type="protein sequence ID" value="SPC97952.1"/>
    <property type="molecule type" value="Genomic_DNA"/>
</dbReference>
<name>A0A2N9GEE7_FAGSY</name>
<feature type="compositionally biased region" description="Gly residues" evidence="1">
    <location>
        <begin position="200"/>
        <end position="223"/>
    </location>
</feature>
<evidence type="ECO:0000313" key="3">
    <source>
        <dbReference type="EMBL" id="SPC97952.1"/>
    </source>
</evidence>
<evidence type="ECO:0000256" key="2">
    <source>
        <dbReference type="SAM" id="Phobius"/>
    </source>
</evidence>
<feature type="transmembrane region" description="Helical" evidence="2">
    <location>
        <begin position="334"/>
        <end position="354"/>
    </location>
</feature>
<reference evidence="3" key="1">
    <citation type="submission" date="2018-02" db="EMBL/GenBank/DDBJ databases">
        <authorList>
            <person name="Cohen D.B."/>
            <person name="Kent A.D."/>
        </authorList>
    </citation>
    <scope>NUCLEOTIDE SEQUENCE</scope>
</reference>
<organism evidence="3">
    <name type="scientific">Fagus sylvatica</name>
    <name type="common">Beechnut</name>
    <dbReference type="NCBI Taxonomy" id="28930"/>
    <lineage>
        <taxon>Eukaryota</taxon>
        <taxon>Viridiplantae</taxon>
        <taxon>Streptophyta</taxon>
        <taxon>Embryophyta</taxon>
        <taxon>Tracheophyta</taxon>
        <taxon>Spermatophyta</taxon>
        <taxon>Magnoliopsida</taxon>
        <taxon>eudicotyledons</taxon>
        <taxon>Gunneridae</taxon>
        <taxon>Pentapetalae</taxon>
        <taxon>rosids</taxon>
        <taxon>fabids</taxon>
        <taxon>Fagales</taxon>
        <taxon>Fagaceae</taxon>
        <taxon>Fagus</taxon>
    </lineage>
</organism>
<proteinExistence type="predicted"/>
<keyword evidence="2" id="KW-0472">Membrane</keyword>
<keyword evidence="2" id="KW-0812">Transmembrane</keyword>
<sequence>MGSEYSDYPKKTSHSIGGEQVLSLPYSKLCGANNDQRALIMFEAQKNLWVRDADEDGGRGQGRGRVEQEPIWSWTEISSEVLVVAVWVLIQTYISSTEELLWPVKKCTKDVSQGHGEGIEPIANGGLGGKERDSTSPICQKSSCLSESAINGKERGSEDASVVGVGCGGEGAVEPNLGIGGESGGVLVPKVGVDGGNADGVGGARVGGGGGGDEGGRRGGSGEGRWRGGKGRRRGGDSNLRPIMDLSKLTKMSFAITAQTTASVVAFHFSALSSSSKVLLVSVVVCDLVGYLCCMTAILLIHGRPQIATIFGGIGSAATALGFLLMIAMFLPSYLAWIVGLVCFALLLVLALIFMHEQTLMSGPVPEPGLGGESDYGIYYIRTHINFTSIKISQILQYFSQLLR</sequence>
<protein>
    <submittedName>
        <fullName evidence="3">Uncharacterized protein</fullName>
    </submittedName>
</protein>
<keyword evidence="2" id="KW-1133">Transmembrane helix</keyword>
<dbReference type="AlphaFoldDB" id="A0A2N9GEE7"/>
<accession>A0A2N9GEE7</accession>